<evidence type="ECO:0000259" key="18">
    <source>
        <dbReference type="SMART" id="SM00475"/>
    </source>
</evidence>
<keyword evidence="21" id="KW-1185">Reference proteome</keyword>
<dbReference type="FunFam" id="1.20.1060.10:FF:000001">
    <property type="entry name" value="DNA polymerase I"/>
    <property type="match status" value="1"/>
</dbReference>
<dbReference type="InterPro" id="IPR008918">
    <property type="entry name" value="HhH2"/>
</dbReference>
<dbReference type="NCBIfam" id="NF004397">
    <property type="entry name" value="PRK05755.1"/>
    <property type="match status" value="1"/>
</dbReference>
<dbReference type="InterPro" id="IPR043502">
    <property type="entry name" value="DNA/RNA_pol_sf"/>
</dbReference>
<dbReference type="NCBIfam" id="TIGR00593">
    <property type="entry name" value="pola"/>
    <property type="match status" value="1"/>
</dbReference>
<gene>
    <name evidence="16" type="primary">polA</name>
    <name evidence="20" type="ORF">ATC1_11250</name>
</gene>
<evidence type="ECO:0000256" key="16">
    <source>
        <dbReference type="RuleBase" id="RU004460"/>
    </source>
</evidence>
<evidence type="ECO:0000313" key="20">
    <source>
        <dbReference type="EMBL" id="GAP39322.1"/>
    </source>
</evidence>
<keyword evidence="12 16" id="KW-0238">DNA-binding</keyword>
<dbReference type="Gene3D" id="3.30.420.10">
    <property type="entry name" value="Ribonuclease H-like superfamily/Ribonuclease H"/>
    <property type="match status" value="1"/>
</dbReference>
<dbReference type="GO" id="GO:0008408">
    <property type="term" value="F:3'-5' exonuclease activity"/>
    <property type="evidence" value="ECO:0007669"/>
    <property type="project" value="UniProtKB-UniRule"/>
</dbReference>
<dbReference type="Gene3D" id="3.30.70.370">
    <property type="match status" value="1"/>
</dbReference>
<dbReference type="SUPFAM" id="SSF88723">
    <property type="entry name" value="PIN domain-like"/>
    <property type="match status" value="1"/>
</dbReference>
<dbReference type="SMART" id="SM00474">
    <property type="entry name" value="35EXOc"/>
    <property type="match status" value="1"/>
</dbReference>
<evidence type="ECO:0000256" key="13">
    <source>
        <dbReference type="ARBA" id="ARBA00023204"/>
    </source>
</evidence>
<dbReference type="InterPro" id="IPR036279">
    <property type="entry name" value="5-3_exonuclease_C_sf"/>
</dbReference>
<dbReference type="STRING" id="1678840.ATC1_11250"/>
<keyword evidence="6 16" id="KW-0235">DNA replication</keyword>
<dbReference type="InterPro" id="IPR036397">
    <property type="entry name" value="RNaseH_sf"/>
</dbReference>
<evidence type="ECO:0000256" key="11">
    <source>
        <dbReference type="ARBA" id="ARBA00022932"/>
    </source>
</evidence>
<evidence type="ECO:0000256" key="1">
    <source>
        <dbReference type="ARBA" id="ARBA00007705"/>
    </source>
</evidence>
<dbReference type="AlphaFoldDB" id="A0A0K8P9I8"/>
<dbReference type="InterPro" id="IPR001098">
    <property type="entry name" value="DNA-dir_DNA_pol_A_palm_dom"/>
</dbReference>
<evidence type="ECO:0000256" key="12">
    <source>
        <dbReference type="ARBA" id="ARBA00023125"/>
    </source>
</evidence>
<organism evidence="20">
    <name type="scientific">Flexilinea flocculi</name>
    <dbReference type="NCBI Taxonomy" id="1678840"/>
    <lineage>
        <taxon>Bacteria</taxon>
        <taxon>Bacillati</taxon>
        <taxon>Chloroflexota</taxon>
        <taxon>Anaerolineae</taxon>
        <taxon>Anaerolineales</taxon>
        <taxon>Anaerolineaceae</taxon>
        <taxon>Flexilinea</taxon>
    </lineage>
</organism>
<keyword evidence="10 16" id="KW-0269">Exonuclease</keyword>
<dbReference type="FunFam" id="1.10.150.20:FF:000003">
    <property type="entry name" value="DNA polymerase I"/>
    <property type="match status" value="1"/>
</dbReference>
<evidence type="ECO:0000256" key="7">
    <source>
        <dbReference type="ARBA" id="ARBA00022722"/>
    </source>
</evidence>
<evidence type="ECO:0000259" key="19">
    <source>
        <dbReference type="SMART" id="SM00482"/>
    </source>
</evidence>
<dbReference type="EMBL" id="DF968179">
    <property type="protein sequence ID" value="GAP39322.1"/>
    <property type="molecule type" value="Genomic_DNA"/>
</dbReference>
<dbReference type="FunFam" id="1.10.150.20:FF:000002">
    <property type="entry name" value="DNA polymerase I"/>
    <property type="match status" value="1"/>
</dbReference>
<dbReference type="GO" id="GO:0008409">
    <property type="term" value="F:5'-3' exonuclease activity"/>
    <property type="evidence" value="ECO:0007669"/>
    <property type="project" value="UniProtKB-UniRule"/>
</dbReference>
<dbReference type="InterPro" id="IPR020046">
    <property type="entry name" value="5-3_exonucl_a-hlix_arch_N"/>
</dbReference>
<evidence type="ECO:0000256" key="2">
    <source>
        <dbReference type="ARBA" id="ARBA00012417"/>
    </source>
</evidence>
<dbReference type="PANTHER" id="PTHR10133:SF27">
    <property type="entry name" value="DNA POLYMERASE NU"/>
    <property type="match status" value="1"/>
</dbReference>
<evidence type="ECO:0000259" key="17">
    <source>
        <dbReference type="SMART" id="SM00474"/>
    </source>
</evidence>
<evidence type="ECO:0000256" key="3">
    <source>
        <dbReference type="ARBA" id="ARBA00020311"/>
    </source>
</evidence>
<keyword evidence="7" id="KW-0540">Nuclease</keyword>
<dbReference type="OrthoDB" id="9806424at2"/>
<dbReference type="SMART" id="SM00475">
    <property type="entry name" value="53EXOc"/>
    <property type="match status" value="1"/>
</dbReference>
<keyword evidence="8 16" id="KW-0227">DNA damage</keyword>
<name>A0A0K8P9I8_9CHLR</name>
<dbReference type="InterPro" id="IPR018320">
    <property type="entry name" value="DNA_polymerase_1"/>
</dbReference>
<evidence type="ECO:0000256" key="9">
    <source>
        <dbReference type="ARBA" id="ARBA00022801"/>
    </source>
</evidence>
<dbReference type="Pfam" id="PF02739">
    <property type="entry name" value="5_3_exonuc_N"/>
    <property type="match status" value="1"/>
</dbReference>
<keyword evidence="5 16" id="KW-0548">Nucleotidyltransferase</keyword>
<evidence type="ECO:0000256" key="14">
    <source>
        <dbReference type="ARBA" id="ARBA00049244"/>
    </source>
</evidence>
<dbReference type="InterPro" id="IPR002298">
    <property type="entry name" value="DNA_polymerase_A"/>
</dbReference>
<dbReference type="PRINTS" id="PR00868">
    <property type="entry name" value="DNAPOLI"/>
</dbReference>
<comment type="function">
    <text evidence="16">In addition to polymerase activity, this DNA polymerase exhibits 3'-5' and 5'-3' exonuclease activity.</text>
</comment>
<dbReference type="CDD" id="cd09859">
    <property type="entry name" value="PIN_53EXO"/>
    <property type="match status" value="1"/>
</dbReference>
<dbReference type="CDD" id="cd09898">
    <property type="entry name" value="H3TH_53EXO"/>
    <property type="match status" value="1"/>
</dbReference>
<dbReference type="Proteomes" id="UP000053370">
    <property type="component" value="Unassembled WGS sequence"/>
</dbReference>
<dbReference type="Pfam" id="PF01367">
    <property type="entry name" value="5_3_exonuc"/>
    <property type="match status" value="1"/>
</dbReference>
<evidence type="ECO:0000256" key="10">
    <source>
        <dbReference type="ARBA" id="ARBA00022839"/>
    </source>
</evidence>
<evidence type="ECO:0000256" key="6">
    <source>
        <dbReference type="ARBA" id="ARBA00022705"/>
    </source>
</evidence>
<reference evidence="20" key="1">
    <citation type="journal article" date="2015" name="Genome Announc.">
        <title>Draft Genome Sequence of Anaerolineae Strain TC1, a Novel Isolate from a Methanogenic Wastewater Treatment System.</title>
        <authorList>
            <person name="Matsuura N."/>
            <person name="Tourlousse D.M."/>
            <person name="Sun L."/>
            <person name="Toyonaga M."/>
            <person name="Kuroda K."/>
            <person name="Ohashi A."/>
            <person name="Cruz R."/>
            <person name="Yamaguchi T."/>
            <person name="Sekiguchi Y."/>
        </authorList>
    </citation>
    <scope>NUCLEOTIDE SEQUENCE [LARGE SCALE GENOMIC DNA]</scope>
    <source>
        <strain evidence="20">TC1</strain>
    </source>
</reference>
<feature type="domain" description="DNA-directed DNA polymerase family A palm" evidence="19">
    <location>
        <begin position="681"/>
        <end position="888"/>
    </location>
</feature>
<dbReference type="RefSeq" id="WP_062277403.1">
    <property type="nucleotide sequence ID" value="NZ_DF968179.1"/>
</dbReference>
<dbReference type="CDD" id="cd08637">
    <property type="entry name" value="DNA_pol_A_pol_I_C"/>
    <property type="match status" value="1"/>
</dbReference>
<evidence type="ECO:0000256" key="5">
    <source>
        <dbReference type="ARBA" id="ARBA00022695"/>
    </source>
</evidence>
<dbReference type="Gene3D" id="3.40.50.1010">
    <property type="entry name" value="5'-nuclease"/>
    <property type="match status" value="1"/>
</dbReference>
<sequence>MGKNLTLIDGHAIAYRSYYALTSGTNTERWHTSQGEPTAGIFGFSSILLSLLEKDRPDYLVIAFDTGKTFRNDLFEGYKATRAKMPDDLRPQIDRMRELVDSFRIPRLELEGFEADDVLGSLAFAAAEQGYQVKIITGDRDLLQLVNSQVTVKLAGSKLSDSVEYSPAMVKDFLGIPPELVVDYKALVGDPSDNYPGVPGVGPKTAVKLLEDYGSLDGIYENLSLIKDSIRMKLESHKEDAYLSRTLAKIRTDLKLTIDFHEASTEKLNFRAVEELFKTLEFKVLLPRLKAIAPSFLPADHQLSFFGVPVASESRTDIETYSPQFQIIDDEEELKKLIQKLNAAELIGLDTETTGIDAMSCRLVGISLSVEPGKGFYIPVGHVTGEKQLPLSTICDALRPILQNPKIGKAGHNIKFDALVLKNHGLDISGIVFDSMIAGWVIDPTSKNLGLKPMAESLLGIKMMMIQSLIGKGKEQRTMAEVSVQEVAPYASADAEVVLQLMPILQKKLQELGTAHILTEMEIPLIPVLIEMEYNGIKLDASFLKEMSKKLAIRLNEIEEEIYQLVGYRFNINSTQQLSRVLFETLRLPQPSLGKKTVSGHFSTAADVLEEMQGIHPVIDLILENRELSKLKSTYVDALPSSMNPVTHRIHTSFNQTGTVTGRLASAAPNLQNIPTRTELGRQVRTAFVADQGKVLLSVDYSQIELRIVAHMAQDEGMLSAFRANQDIHAATAAAIYNCDIHAVTKEMRRHAKAINFGLLYGMNSFGLSRSAKLSRKDASDFVAAYYARFPGVKRFLDGIRVQAANDGYVETMMGRKRYFPGLGRQMNHLIRDREEREAINAPVQGTAADILKIAMIRLPSALDQAGLKSKILLQVHDELLLECASEELDETRKIVQSVMESAVSLSIPLLTEARSGINWGALTTVEN</sequence>
<accession>A0A0K8P9I8</accession>
<comment type="catalytic activity">
    <reaction evidence="14 16">
        <text>DNA(n) + a 2'-deoxyribonucleoside 5'-triphosphate = DNA(n+1) + diphosphate</text>
        <dbReference type="Rhea" id="RHEA:22508"/>
        <dbReference type="Rhea" id="RHEA-COMP:17339"/>
        <dbReference type="Rhea" id="RHEA-COMP:17340"/>
        <dbReference type="ChEBI" id="CHEBI:33019"/>
        <dbReference type="ChEBI" id="CHEBI:61560"/>
        <dbReference type="ChEBI" id="CHEBI:173112"/>
        <dbReference type="EC" id="2.7.7.7"/>
    </reaction>
</comment>
<dbReference type="Pfam" id="PF01612">
    <property type="entry name" value="DNA_pol_A_exo1"/>
    <property type="match status" value="1"/>
</dbReference>
<protein>
    <recommendedName>
        <fullName evidence="3 15">DNA polymerase I</fullName>
        <ecNumber evidence="2 15">2.7.7.7</ecNumber>
    </recommendedName>
</protein>
<dbReference type="InterPro" id="IPR012337">
    <property type="entry name" value="RNaseH-like_sf"/>
</dbReference>
<feature type="domain" description="3'-5' exonuclease" evidence="17">
    <location>
        <begin position="325"/>
        <end position="510"/>
    </location>
</feature>
<evidence type="ECO:0000256" key="8">
    <source>
        <dbReference type="ARBA" id="ARBA00022763"/>
    </source>
</evidence>
<dbReference type="Pfam" id="PF00476">
    <property type="entry name" value="DNA_pol_A"/>
    <property type="match status" value="1"/>
</dbReference>
<dbReference type="InterPro" id="IPR020045">
    <property type="entry name" value="DNA_polI_H3TH"/>
</dbReference>
<dbReference type="SUPFAM" id="SSF47807">
    <property type="entry name" value="5' to 3' exonuclease, C-terminal subdomain"/>
    <property type="match status" value="1"/>
</dbReference>
<dbReference type="GO" id="GO:0003887">
    <property type="term" value="F:DNA-directed DNA polymerase activity"/>
    <property type="evidence" value="ECO:0007669"/>
    <property type="project" value="UniProtKB-UniRule"/>
</dbReference>
<dbReference type="GO" id="GO:0003677">
    <property type="term" value="F:DNA binding"/>
    <property type="evidence" value="ECO:0007669"/>
    <property type="project" value="UniProtKB-UniRule"/>
</dbReference>
<dbReference type="Gene3D" id="1.20.1060.10">
    <property type="entry name" value="Taq DNA Polymerase, Chain T, domain 4"/>
    <property type="match status" value="1"/>
</dbReference>
<dbReference type="GO" id="GO:0006302">
    <property type="term" value="P:double-strand break repair"/>
    <property type="evidence" value="ECO:0007669"/>
    <property type="project" value="TreeGrafter"/>
</dbReference>
<dbReference type="EC" id="2.7.7.7" evidence="2 15"/>
<evidence type="ECO:0000313" key="21">
    <source>
        <dbReference type="Proteomes" id="UP000053370"/>
    </source>
</evidence>
<dbReference type="SMART" id="SM00482">
    <property type="entry name" value="POLAc"/>
    <property type="match status" value="1"/>
</dbReference>
<dbReference type="SUPFAM" id="SSF56672">
    <property type="entry name" value="DNA/RNA polymerases"/>
    <property type="match status" value="1"/>
</dbReference>
<dbReference type="CDD" id="cd06139">
    <property type="entry name" value="DNA_polA_I_Ecoli_like_exo"/>
    <property type="match status" value="1"/>
</dbReference>
<dbReference type="PANTHER" id="PTHR10133">
    <property type="entry name" value="DNA POLYMERASE I"/>
    <property type="match status" value="1"/>
</dbReference>
<dbReference type="InterPro" id="IPR002421">
    <property type="entry name" value="5-3_exonuclease"/>
</dbReference>
<evidence type="ECO:0000256" key="4">
    <source>
        <dbReference type="ARBA" id="ARBA00022679"/>
    </source>
</evidence>
<dbReference type="SUPFAM" id="SSF53098">
    <property type="entry name" value="Ribonuclease H-like"/>
    <property type="match status" value="1"/>
</dbReference>
<dbReference type="Gene3D" id="1.10.150.20">
    <property type="entry name" value="5' to 3' exonuclease, C-terminal subdomain"/>
    <property type="match status" value="2"/>
</dbReference>
<evidence type="ECO:0000256" key="15">
    <source>
        <dbReference type="NCBIfam" id="TIGR00593"/>
    </source>
</evidence>
<dbReference type="SMART" id="SM00279">
    <property type="entry name" value="HhH2"/>
    <property type="match status" value="1"/>
</dbReference>
<keyword evidence="9 16" id="KW-0378">Hydrolase</keyword>
<comment type="similarity">
    <text evidence="1 16">Belongs to the DNA polymerase type-A family.</text>
</comment>
<keyword evidence="4 16" id="KW-0808">Transferase</keyword>
<keyword evidence="13 16" id="KW-0234">DNA repair</keyword>
<keyword evidence="11 16" id="KW-0239">DNA-directed DNA polymerase</keyword>
<dbReference type="PATRIC" id="fig|1678840.3.peg.293"/>
<proteinExistence type="inferred from homology"/>
<feature type="domain" description="5'-3' exonuclease" evidence="18">
    <location>
        <begin position="3"/>
        <end position="266"/>
    </location>
</feature>
<dbReference type="InterPro" id="IPR029060">
    <property type="entry name" value="PIN-like_dom_sf"/>
</dbReference>
<dbReference type="GO" id="GO:0006261">
    <property type="term" value="P:DNA-templated DNA replication"/>
    <property type="evidence" value="ECO:0007669"/>
    <property type="project" value="UniProtKB-UniRule"/>
</dbReference>
<dbReference type="InterPro" id="IPR002562">
    <property type="entry name" value="3'-5'_exonuclease_dom"/>
</dbReference>